<feature type="compositionally biased region" description="Basic residues" evidence="1">
    <location>
        <begin position="12"/>
        <end position="34"/>
    </location>
</feature>
<feature type="compositionally biased region" description="Basic residues" evidence="1">
    <location>
        <begin position="242"/>
        <end position="253"/>
    </location>
</feature>
<proteinExistence type="predicted"/>
<evidence type="ECO:0000313" key="2">
    <source>
        <dbReference type="EMBL" id="CAA9224888.1"/>
    </source>
</evidence>
<feature type="compositionally biased region" description="Basic residues" evidence="1">
    <location>
        <begin position="266"/>
        <end position="277"/>
    </location>
</feature>
<feature type="non-terminal residue" evidence="2">
    <location>
        <position position="1"/>
    </location>
</feature>
<dbReference type="AlphaFoldDB" id="A0A6J4HJF7"/>
<keyword evidence="2" id="KW-0560">Oxidoreductase</keyword>
<dbReference type="GO" id="GO:0004316">
    <property type="term" value="F:3-oxoacyl-[acyl-carrier-protein] reductase (NADPH) activity"/>
    <property type="evidence" value="ECO:0007669"/>
    <property type="project" value="UniProtKB-EC"/>
</dbReference>
<feature type="compositionally biased region" description="Low complexity" evidence="1">
    <location>
        <begin position="254"/>
        <end position="263"/>
    </location>
</feature>
<feature type="compositionally biased region" description="Basic residues" evidence="1">
    <location>
        <begin position="88"/>
        <end position="107"/>
    </location>
</feature>
<dbReference type="EC" id="1.1.1.100" evidence="2"/>
<accession>A0A6J4HJF7</accession>
<evidence type="ECO:0000256" key="1">
    <source>
        <dbReference type="SAM" id="MobiDB-lite"/>
    </source>
</evidence>
<reference evidence="2" key="1">
    <citation type="submission" date="2020-02" db="EMBL/GenBank/DDBJ databases">
        <authorList>
            <person name="Meier V. D."/>
        </authorList>
    </citation>
    <scope>NUCLEOTIDE SEQUENCE</scope>
    <source>
        <strain evidence="2">AVDCRST_MAG56</strain>
    </source>
</reference>
<organism evidence="2">
    <name type="scientific">uncultured Cytophagales bacterium</name>
    <dbReference type="NCBI Taxonomy" id="158755"/>
    <lineage>
        <taxon>Bacteria</taxon>
        <taxon>Pseudomonadati</taxon>
        <taxon>Bacteroidota</taxon>
        <taxon>Sphingobacteriia</taxon>
        <taxon>Sphingobacteriales</taxon>
        <taxon>environmental samples</taxon>
    </lineage>
</organism>
<dbReference type="EMBL" id="CADCTQ010000060">
    <property type="protein sequence ID" value="CAA9224888.1"/>
    <property type="molecule type" value="Genomic_DNA"/>
</dbReference>
<name>A0A6J4HJF7_9SPHI</name>
<feature type="region of interest" description="Disordered" evidence="1">
    <location>
        <begin position="234"/>
        <end position="277"/>
    </location>
</feature>
<feature type="region of interest" description="Disordered" evidence="1">
    <location>
        <begin position="1"/>
        <end position="112"/>
    </location>
</feature>
<feature type="non-terminal residue" evidence="2">
    <location>
        <position position="304"/>
    </location>
</feature>
<feature type="compositionally biased region" description="Basic residues" evidence="1">
    <location>
        <begin position="51"/>
        <end position="76"/>
    </location>
</feature>
<protein>
    <submittedName>
        <fullName evidence="2">3-oxoacyl-[acyl-carrier protein] reductase</fullName>
        <ecNumber evidence="2">1.1.1.100</ecNumber>
    </submittedName>
</protein>
<gene>
    <name evidence="2" type="ORF">AVDCRST_MAG56-644</name>
</gene>
<sequence length="304" mass="33550">AKHTDGESSPGRRGHPGRRPRHCRGTGRRRRNRVRDRPVHQRPTLRVQPARNHRGNRRTRDRGRRQGHCRAHRSPRARAGAGTGGADRKRKWPARRAGQRHLGRRVPGRVAQTRVGTFAGERAPAAPAGGGYAPGHEPLCPAAAHPQPRRPAGGNDRRHGRLQRGALPAVGLLRPGQNVRHPPGLGAGPRTRTLRLHGPGPHAGLAAVGDHADALRRGRSQLARRPRKGAALCHFRDPPLRRPGRRRAGRRPGRGPLQRPFPLQRRTGRRVRLHRPGRFAARRLAVRGRSAGCGQARRRHGVPV</sequence>